<name>A0ABN9RSI6_9DINO</name>
<organism evidence="1 2">
    <name type="scientific">Prorocentrum cordatum</name>
    <dbReference type="NCBI Taxonomy" id="2364126"/>
    <lineage>
        <taxon>Eukaryota</taxon>
        <taxon>Sar</taxon>
        <taxon>Alveolata</taxon>
        <taxon>Dinophyceae</taxon>
        <taxon>Prorocentrales</taxon>
        <taxon>Prorocentraceae</taxon>
        <taxon>Prorocentrum</taxon>
    </lineage>
</organism>
<proteinExistence type="predicted"/>
<dbReference type="Proteomes" id="UP001189429">
    <property type="component" value="Unassembled WGS sequence"/>
</dbReference>
<comment type="caution">
    <text evidence="1">The sequence shown here is derived from an EMBL/GenBank/DDBJ whole genome shotgun (WGS) entry which is preliminary data.</text>
</comment>
<keyword evidence="2" id="KW-1185">Reference proteome</keyword>
<gene>
    <name evidence="1" type="ORF">PCOR1329_LOCUS23312</name>
</gene>
<accession>A0ABN9RSI6</accession>
<sequence length="246" mass="26828">MAAIPLGASLLQGDLLDGVVESALRSVAAQLKAEFRRELGLALRVAQPEAALGLGFERTEAPLVAVPGLNTPVTEHAEGKTGEPTEPKMADRCGLHAMPQRMASFGDATKPAENAQARPVLTEEDQAEIIRMRAEEIAREEAAKKAMRRHRLHSVMFDQPILGQASRCKVFLYHLITSLKFDLCMGVIILLNAISIGLETSTSRRGDHVPFFLHALEYMFLSLLRGAGHPGLRRRARGVPEPLGEV</sequence>
<reference evidence="1" key="1">
    <citation type="submission" date="2023-10" db="EMBL/GenBank/DDBJ databases">
        <authorList>
            <person name="Chen Y."/>
            <person name="Shah S."/>
            <person name="Dougan E. K."/>
            <person name="Thang M."/>
            <person name="Chan C."/>
        </authorList>
    </citation>
    <scope>NUCLEOTIDE SEQUENCE [LARGE SCALE GENOMIC DNA]</scope>
</reference>
<protein>
    <submittedName>
        <fullName evidence="1">Uncharacterized protein</fullName>
    </submittedName>
</protein>
<evidence type="ECO:0000313" key="1">
    <source>
        <dbReference type="EMBL" id="CAK0822243.1"/>
    </source>
</evidence>
<dbReference type="EMBL" id="CAUYUJ010007880">
    <property type="protein sequence ID" value="CAK0822243.1"/>
    <property type="molecule type" value="Genomic_DNA"/>
</dbReference>
<evidence type="ECO:0000313" key="2">
    <source>
        <dbReference type="Proteomes" id="UP001189429"/>
    </source>
</evidence>